<proteinExistence type="predicted"/>
<protein>
    <submittedName>
        <fullName evidence="3">PCRF domain-containing protein</fullName>
    </submittedName>
</protein>
<dbReference type="STRING" id="27835.A0A0N4YQA7"/>
<dbReference type="EMBL" id="UYSL01024171">
    <property type="protein sequence ID" value="VDL83164.1"/>
    <property type="molecule type" value="Genomic_DNA"/>
</dbReference>
<evidence type="ECO:0000313" key="3">
    <source>
        <dbReference type="WBParaSite" id="NBR_0001942901-mRNA-1"/>
    </source>
</evidence>
<accession>A0A0N4YQA7</accession>
<name>A0A0N4YQA7_NIPBR</name>
<gene>
    <name evidence="1" type="ORF">NBR_LOCUS19430</name>
</gene>
<reference evidence="1 2" key="2">
    <citation type="submission" date="2018-11" db="EMBL/GenBank/DDBJ databases">
        <authorList>
            <consortium name="Pathogen Informatics"/>
        </authorList>
    </citation>
    <scope>NUCLEOTIDE SEQUENCE [LARGE SCALE GENOMIC DNA]</scope>
</reference>
<evidence type="ECO:0000313" key="2">
    <source>
        <dbReference type="Proteomes" id="UP000271162"/>
    </source>
</evidence>
<dbReference type="AlphaFoldDB" id="A0A0N4YQA7"/>
<sequence>MVAGVAAEIKNGMLKIESMRRQLGMDPWRNTKAPPGSIELRNSIDSELKKLRPLYKTRQMEQKELFDRVEHLSFRLGMEEEAVAFCLDPDELLSDDKVKALDAKRMELEDVLQKRIKKVQKCQKQMRKFIQKLVLDGDENMKAIMQVDATNEEISISDSMMDAVESYFNQVTTVYFFYRSIFEQYSRRNRKVVGVDHSSNDCL</sequence>
<dbReference type="Proteomes" id="UP000271162">
    <property type="component" value="Unassembled WGS sequence"/>
</dbReference>
<organism evidence="3">
    <name type="scientific">Nippostrongylus brasiliensis</name>
    <name type="common">Rat hookworm</name>
    <dbReference type="NCBI Taxonomy" id="27835"/>
    <lineage>
        <taxon>Eukaryota</taxon>
        <taxon>Metazoa</taxon>
        <taxon>Ecdysozoa</taxon>
        <taxon>Nematoda</taxon>
        <taxon>Chromadorea</taxon>
        <taxon>Rhabditida</taxon>
        <taxon>Rhabditina</taxon>
        <taxon>Rhabditomorpha</taxon>
        <taxon>Strongyloidea</taxon>
        <taxon>Heligmosomidae</taxon>
        <taxon>Nippostrongylus</taxon>
    </lineage>
</organism>
<evidence type="ECO:0000313" key="1">
    <source>
        <dbReference type="EMBL" id="VDL83164.1"/>
    </source>
</evidence>
<reference evidence="3" key="1">
    <citation type="submission" date="2017-02" db="UniProtKB">
        <authorList>
            <consortium name="WormBaseParasite"/>
        </authorList>
    </citation>
    <scope>IDENTIFICATION</scope>
</reference>
<keyword evidence="2" id="KW-1185">Reference proteome</keyword>
<dbReference type="WBParaSite" id="NBR_0001942901-mRNA-1">
    <property type="protein sequence ID" value="NBR_0001942901-mRNA-1"/>
    <property type="gene ID" value="NBR_0001942901"/>
</dbReference>